<protein>
    <submittedName>
        <fullName evidence="1">Uncharacterized protein</fullName>
    </submittedName>
</protein>
<gene>
    <name evidence="1" type="ORF">ACFSSA_11360</name>
</gene>
<organism evidence="1 2">
    <name type="scientific">Luteolibacter algae</name>
    <dbReference type="NCBI Taxonomy" id="454151"/>
    <lineage>
        <taxon>Bacteria</taxon>
        <taxon>Pseudomonadati</taxon>
        <taxon>Verrucomicrobiota</taxon>
        <taxon>Verrucomicrobiia</taxon>
        <taxon>Verrucomicrobiales</taxon>
        <taxon>Verrucomicrobiaceae</taxon>
        <taxon>Luteolibacter</taxon>
    </lineage>
</organism>
<sequence length="313" mass="36338">MSIPSRIKFMMAFPETSQPLHEFWMCVADFMRSGDMLPDKLRLSQIAGHPEHMRSERGLSLSPEEVAHVIADRRLDGFHVDTGYTNRSLDFNYTTLTDGSAAHFTHRVEPNTKAPDDWSALIAKLLSRWPSIGAWQYFNPYQAWQWANVKYDSYDSMFGAFPPSYRTFTDLDYDEKTSVGPPRIFIDISKNPGRPRSLRPDIRFSPINFFPTAEMWLGPHFWQYAKCTKEEALASDFFIEKRDTPHYLYLKCWPEAFTRPDGEQGRMQQRLWKLLFHEDCEWPPGSGTICDEPMYGPPELMPAEADQKSKIVT</sequence>
<evidence type="ECO:0000313" key="1">
    <source>
        <dbReference type="EMBL" id="MFD2257273.1"/>
    </source>
</evidence>
<keyword evidence="2" id="KW-1185">Reference proteome</keyword>
<dbReference type="EMBL" id="JBHUIT010000025">
    <property type="protein sequence ID" value="MFD2257273.1"/>
    <property type="molecule type" value="Genomic_DNA"/>
</dbReference>
<reference evidence="2" key="1">
    <citation type="journal article" date="2019" name="Int. J. Syst. Evol. Microbiol.">
        <title>The Global Catalogue of Microorganisms (GCM) 10K type strain sequencing project: providing services to taxonomists for standard genome sequencing and annotation.</title>
        <authorList>
            <consortium name="The Broad Institute Genomics Platform"/>
            <consortium name="The Broad Institute Genome Sequencing Center for Infectious Disease"/>
            <person name="Wu L."/>
            <person name="Ma J."/>
        </authorList>
    </citation>
    <scope>NUCLEOTIDE SEQUENCE [LARGE SCALE GENOMIC DNA]</scope>
    <source>
        <strain evidence="2">CGMCC 4.7106</strain>
    </source>
</reference>
<evidence type="ECO:0000313" key="2">
    <source>
        <dbReference type="Proteomes" id="UP001597375"/>
    </source>
</evidence>
<accession>A0ABW5D891</accession>
<name>A0ABW5D891_9BACT</name>
<dbReference type="Proteomes" id="UP001597375">
    <property type="component" value="Unassembled WGS sequence"/>
</dbReference>
<proteinExistence type="predicted"/>
<comment type="caution">
    <text evidence="1">The sequence shown here is derived from an EMBL/GenBank/DDBJ whole genome shotgun (WGS) entry which is preliminary data.</text>
</comment>